<evidence type="ECO:0000313" key="2">
    <source>
        <dbReference type="Proteomes" id="UP000001191"/>
    </source>
</evidence>
<dbReference type="STRING" id="63737.Npun_F1140"/>
<organism evidence="1 2">
    <name type="scientific">Nostoc punctiforme (strain ATCC 29133 / PCC 73102)</name>
    <dbReference type="NCBI Taxonomy" id="63737"/>
    <lineage>
        <taxon>Bacteria</taxon>
        <taxon>Bacillati</taxon>
        <taxon>Cyanobacteriota</taxon>
        <taxon>Cyanophyceae</taxon>
        <taxon>Nostocales</taxon>
        <taxon>Nostocaceae</taxon>
        <taxon>Nostoc</taxon>
    </lineage>
</organism>
<name>B2IWC1_NOSP7</name>
<sequence length="152" mass="17173">MHKIRSSSIFFRYSLVSAILLTTFSAELIRPVKTLAECTSGNSNCENKTENPPCDSRNPYNLVADTTRVRRIKIAWDVCQKNDFYQVSSGDGKDDVTQIDDPTARSWTYVGARDLVKYTFKIRGCNARPAQDAAQEPDCTPWTELVVTTPDW</sequence>
<reference evidence="1 2" key="2">
    <citation type="journal article" date="2013" name="Plant Physiol.">
        <title>A Nostoc punctiforme Sugar Transporter Necessary to Establish a Cyanobacterium-Plant Symbiosis.</title>
        <authorList>
            <person name="Ekman M."/>
            <person name="Picossi S."/>
            <person name="Campbell E.L."/>
            <person name="Meeks J.C."/>
            <person name="Flores E."/>
        </authorList>
    </citation>
    <scope>NUCLEOTIDE SEQUENCE [LARGE SCALE GENOMIC DNA]</scope>
    <source>
        <strain evidence="2">ATCC 29133 / PCC 73102</strain>
    </source>
</reference>
<dbReference type="EMBL" id="CP001037">
    <property type="protein sequence ID" value="ACC79866.1"/>
    <property type="molecule type" value="Genomic_DNA"/>
</dbReference>
<dbReference type="AlphaFoldDB" id="B2IWC1"/>
<dbReference type="OrthoDB" id="516992at2"/>
<dbReference type="HOGENOM" id="CLU_1720453_0_0_3"/>
<keyword evidence="2" id="KW-1185">Reference proteome</keyword>
<accession>B2IWC1</accession>
<evidence type="ECO:0008006" key="3">
    <source>
        <dbReference type="Google" id="ProtNLM"/>
    </source>
</evidence>
<dbReference type="RefSeq" id="WP_012407887.1">
    <property type="nucleotide sequence ID" value="NC_010628.1"/>
</dbReference>
<dbReference type="KEGG" id="npu:Npun_F1140"/>
<protein>
    <recommendedName>
        <fullName evidence="3">Fibronectin, type III domain protein</fullName>
    </recommendedName>
</protein>
<evidence type="ECO:0000313" key="1">
    <source>
        <dbReference type="EMBL" id="ACC79866.1"/>
    </source>
</evidence>
<gene>
    <name evidence="1" type="ordered locus">Npun_F1140</name>
</gene>
<reference evidence="2" key="1">
    <citation type="submission" date="2008-04" db="EMBL/GenBank/DDBJ databases">
        <title>Complete sequence of chromosome of Nostoc punctiforme ATCC 29133.</title>
        <authorList>
            <consortium name="US DOE Joint Genome Institute"/>
            <person name="Copeland A."/>
            <person name="Lucas S."/>
            <person name="Lapidus A."/>
            <person name="Glavina del Rio T."/>
            <person name="Dalin E."/>
            <person name="Tice H."/>
            <person name="Pitluck S."/>
            <person name="Chain P."/>
            <person name="Malfatti S."/>
            <person name="Shin M."/>
            <person name="Vergez L."/>
            <person name="Schmutz J."/>
            <person name="Larimer F."/>
            <person name="Land M."/>
            <person name="Hauser L."/>
            <person name="Kyrpides N."/>
            <person name="Kim E."/>
            <person name="Meeks J.C."/>
            <person name="Elhai J."/>
            <person name="Campbell E.L."/>
            <person name="Thiel T."/>
            <person name="Longmire J."/>
            <person name="Potts M."/>
            <person name="Atlas R."/>
        </authorList>
    </citation>
    <scope>NUCLEOTIDE SEQUENCE [LARGE SCALE GENOMIC DNA]</scope>
    <source>
        <strain evidence="2">ATCC 29133 / PCC 73102</strain>
    </source>
</reference>
<dbReference type="Proteomes" id="UP000001191">
    <property type="component" value="Chromosome"/>
</dbReference>
<dbReference type="EnsemblBacteria" id="ACC79866">
    <property type="protein sequence ID" value="ACC79866"/>
    <property type="gene ID" value="Npun_F1140"/>
</dbReference>
<proteinExistence type="predicted"/>